<proteinExistence type="predicted"/>
<evidence type="ECO:0000313" key="2">
    <source>
        <dbReference type="Proteomes" id="UP000775213"/>
    </source>
</evidence>
<dbReference type="AlphaFoldDB" id="A0AAV7G3Z8"/>
<reference evidence="1 2" key="1">
    <citation type="journal article" date="2021" name="Hortic Res">
        <title>Chromosome-scale assembly of the Dendrobium chrysotoxum genome enhances the understanding of orchid evolution.</title>
        <authorList>
            <person name="Zhang Y."/>
            <person name="Zhang G.Q."/>
            <person name="Zhang D."/>
            <person name="Liu X.D."/>
            <person name="Xu X.Y."/>
            <person name="Sun W.H."/>
            <person name="Yu X."/>
            <person name="Zhu X."/>
            <person name="Wang Z.W."/>
            <person name="Zhao X."/>
            <person name="Zhong W.Y."/>
            <person name="Chen H."/>
            <person name="Yin W.L."/>
            <person name="Huang T."/>
            <person name="Niu S.C."/>
            <person name="Liu Z.J."/>
        </authorList>
    </citation>
    <scope>NUCLEOTIDE SEQUENCE [LARGE SCALE GENOMIC DNA]</scope>
    <source>
        <strain evidence="1">Lindl</strain>
    </source>
</reference>
<dbReference type="Proteomes" id="UP000775213">
    <property type="component" value="Unassembled WGS sequence"/>
</dbReference>
<evidence type="ECO:0000313" key="1">
    <source>
        <dbReference type="EMBL" id="KAH0456825.1"/>
    </source>
</evidence>
<gene>
    <name evidence="1" type="ORF">IEQ34_014732</name>
</gene>
<organism evidence="1 2">
    <name type="scientific">Dendrobium chrysotoxum</name>
    <name type="common">Orchid</name>
    <dbReference type="NCBI Taxonomy" id="161865"/>
    <lineage>
        <taxon>Eukaryota</taxon>
        <taxon>Viridiplantae</taxon>
        <taxon>Streptophyta</taxon>
        <taxon>Embryophyta</taxon>
        <taxon>Tracheophyta</taxon>
        <taxon>Spermatophyta</taxon>
        <taxon>Magnoliopsida</taxon>
        <taxon>Liliopsida</taxon>
        <taxon>Asparagales</taxon>
        <taxon>Orchidaceae</taxon>
        <taxon>Epidendroideae</taxon>
        <taxon>Malaxideae</taxon>
        <taxon>Dendrobiinae</taxon>
        <taxon>Dendrobium</taxon>
    </lineage>
</organism>
<keyword evidence="2" id="KW-1185">Reference proteome</keyword>
<accession>A0AAV7G3Z8</accession>
<dbReference type="EMBL" id="JAGFBR010000013">
    <property type="protein sequence ID" value="KAH0456825.1"/>
    <property type="molecule type" value="Genomic_DNA"/>
</dbReference>
<protein>
    <submittedName>
        <fullName evidence="1">Uncharacterized protein</fullName>
    </submittedName>
</protein>
<sequence length="219" mass="24325">MKDLPAPLHVREEDIMRILKVPDIEHLLFEVRQMSRYIEKEFLFKALEQQCIEDGFIRGFLKGVRLMQRKIGVQVEGVTPSQASDDFPSGSDGDEIESELQKVFDLDVDDETDDPLIEGYVCLPEHVQVEYLWLVMVLEEYEPPIALLAWARASGSGPVKVRALGGDLAKVKASGGGPAKVRASGGGAAELRRPLVVRRWCGRTPTVVRQNSDGGRRGV</sequence>
<name>A0AAV7G3Z8_DENCH</name>
<comment type="caution">
    <text evidence="1">The sequence shown here is derived from an EMBL/GenBank/DDBJ whole genome shotgun (WGS) entry which is preliminary data.</text>
</comment>